<accession>A0AA37TYN5</accession>
<feature type="domain" description="Tyr recombinase" evidence="5">
    <location>
        <begin position="196"/>
        <end position="367"/>
    </location>
</feature>
<dbReference type="GO" id="GO:0015074">
    <property type="term" value="P:DNA integration"/>
    <property type="evidence" value="ECO:0007669"/>
    <property type="project" value="UniProtKB-KW"/>
</dbReference>
<evidence type="ECO:0000256" key="3">
    <source>
        <dbReference type="ARBA" id="ARBA00023125"/>
    </source>
</evidence>
<evidence type="ECO:0000256" key="4">
    <source>
        <dbReference type="ARBA" id="ARBA00023172"/>
    </source>
</evidence>
<dbReference type="GO" id="GO:0003677">
    <property type="term" value="F:DNA binding"/>
    <property type="evidence" value="ECO:0007669"/>
    <property type="project" value="UniProtKB-KW"/>
</dbReference>
<organism evidence="6 7">
    <name type="scientific">Cypionkella aquatica</name>
    <dbReference type="NCBI Taxonomy" id="1756042"/>
    <lineage>
        <taxon>Bacteria</taxon>
        <taxon>Pseudomonadati</taxon>
        <taxon>Pseudomonadota</taxon>
        <taxon>Alphaproteobacteria</taxon>
        <taxon>Rhodobacterales</taxon>
        <taxon>Paracoccaceae</taxon>
        <taxon>Cypionkella</taxon>
    </lineage>
</organism>
<evidence type="ECO:0000256" key="2">
    <source>
        <dbReference type="ARBA" id="ARBA00022908"/>
    </source>
</evidence>
<protein>
    <recommendedName>
        <fullName evidence="5">Tyr recombinase domain-containing protein</fullName>
    </recommendedName>
</protein>
<proteinExistence type="inferred from homology"/>
<dbReference type="AlphaFoldDB" id="A0AA37TYN5"/>
<dbReference type="Pfam" id="PF00589">
    <property type="entry name" value="Phage_integrase"/>
    <property type="match status" value="1"/>
</dbReference>
<dbReference type="PANTHER" id="PTHR30629:SF2">
    <property type="entry name" value="PROPHAGE INTEGRASE INTS-RELATED"/>
    <property type="match status" value="1"/>
</dbReference>
<dbReference type="InterPro" id="IPR002104">
    <property type="entry name" value="Integrase_catalytic"/>
</dbReference>
<gene>
    <name evidence="6" type="ORF">GCM10010873_18060</name>
</gene>
<dbReference type="InterPro" id="IPR010998">
    <property type="entry name" value="Integrase_recombinase_N"/>
</dbReference>
<dbReference type="Gene3D" id="1.10.443.10">
    <property type="entry name" value="Intergrase catalytic core"/>
    <property type="match status" value="1"/>
</dbReference>
<evidence type="ECO:0000259" key="5">
    <source>
        <dbReference type="PROSITE" id="PS51898"/>
    </source>
</evidence>
<dbReference type="Gene3D" id="3.30.160.390">
    <property type="entry name" value="Integrase, DNA-binding domain"/>
    <property type="match status" value="1"/>
</dbReference>
<name>A0AA37TYN5_9RHOB</name>
<keyword evidence="7" id="KW-1185">Reference proteome</keyword>
<comment type="similarity">
    <text evidence="1">Belongs to the 'phage' integrase family.</text>
</comment>
<dbReference type="RefSeq" id="WP_284325025.1">
    <property type="nucleotide sequence ID" value="NZ_BSPP01000007.1"/>
</dbReference>
<dbReference type="InterPro" id="IPR013762">
    <property type="entry name" value="Integrase-like_cat_sf"/>
</dbReference>
<evidence type="ECO:0000313" key="6">
    <source>
        <dbReference type="EMBL" id="GLS86832.1"/>
    </source>
</evidence>
<reference evidence="6 7" key="1">
    <citation type="journal article" date="2014" name="Int. J. Syst. Evol. Microbiol.">
        <title>Complete genome sequence of Corynebacterium casei LMG S-19264T (=DSM 44701T), isolated from a smear-ripened cheese.</title>
        <authorList>
            <consortium name="US DOE Joint Genome Institute (JGI-PGF)"/>
            <person name="Walter F."/>
            <person name="Albersmeier A."/>
            <person name="Kalinowski J."/>
            <person name="Ruckert C."/>
        </authorList>
    </citation>
    <scope>NUCLEOTIDE SEQUENCE [LARGE SCALE GENOMIC DNA]</scope>
    <source>
        <strain evidence="6 7">NBRC 111766</strain>
    </source>
</reference>
<dbReference type="Proteomes" id="UP001157355">
    <property type="component" value="Unassembled WGS sequence"/>
</dbReference>
<dbReference type="SUPFAM" id="SSF56349">
    <property type="entry name" value="DNA breaking-rejoining enzymes"/>
    <property type="match status" value="1"/>
</dbReference>
<keyword evidence="4" id="KW-0233">DNA recombination</keyword>
<dbReference type="EMBL" id="BSPP01000007">
    <property type="protein sequence ID" value="GLS86832.1"/>
    <property type="molecule type" value="Genomic_DNA"/>
</dbReference>
<evidence type="ECO:0000313" key="7">
    <source>
        <dbReference type="Proteomes" id="UP001157355"/>
    </source>
</evidence>
<keyword evidence="3" id="KW-0238">DNA-binding</keyword>
<dbReference type="PROSITE" id="PS51898">
    <property type="entry name" value="TYR_RECOMBINASE"/>
    <property type="match status" value="1"/>
</dbReference>
<dbReference type="GO" id="GO:0006310">
    <property type="term" value="P:DNA recombination"/>
    <property type="evidence" value="ECO:0007669"/>
    <property type="project" value="UniProtKB-KW"/>
</dbReference>
<dbReference type="InterPro" id="IPR038488">
    <property type="entry name" value="Integrase_DNA-bd_sf"/>
</dbReference>
<evidence type="ECO:0000256" key="1">
    <source>
        <dbReference type="ARBA" id="ARBA00008857"/>
    </source>
</evidence>
<comment type="caution">
    <text evidence="6">The sequence shown here is derived from an EMBL/GenBank/DDBJ whole genome shotgun (WGS) entry which is preliminary data.</text>
</comment>
<dbReference type="Pfam" id="PF13356">
    <property type="entry name" value="Arm-DNA-bind_3"/>
    <property type="match status" value="1"/>
</dbReference>
<dbReference type="PANTHER" id="PTHR30629">
    <property type="entry name" value="PROPHAGE INTEGRASE"/>
    <property type="match status" value="1"/>
</dbReference>
<dbReference type="Gene3D" id="1.10.150.130">
    <property type="match status" value="1"/>
</dbReference>
<dbReference type="InterPro" id="IPR025166">
    <property type="entry name" value="Integrase_DNA_bind_dom"/>
</dbReference>
<dbReference type="InterPro" id="IPR011010">
    <property type="entry name" value="DNA_brk_join_enz"/>
</dbReference>
<keyword evidence="2" id="KW-0229">DNA integration</keyword>
<sequence>MTTSLTQALVAKLHEEHPQGAILYDATVPGLRVVVGKKASSFKLMGKINNPGGCYVTVTLGRTDQVSLKTARAEAQEIRLKLSRGEDPRRVKTEVPTLAQALERYLDSRPDLSPRTKQWYRDKVDGSLKKLKNTRMDAIDRETARALHERLTKNSGAYGANGAMRVLKLLLNDTARTFDLPPNVVTRAVKLNKEVARNWAVSPNDMPALWRSLDGMEDRVRRVCWIVMLLCGLRSGDARSMKWEHIDADGVLTLPSPKGGESKAFKLPLPRFVRQELEEVRELTRPLCSHYVFASPTAKSGHIEQMCRTTTFNYAPHGMRHTFRTFAMEAGVDVGMTMILMNHRPAGVTWNYVIFGEPSLPQDNTAKGCVRWRNRRHDAR</sequence>
<dbReference type="InterPro" id="IPR050808">
    <property type="entry name" value="Phage_Integrase"/>
</dbReference>